<dbReference type="InterPro" id="IPR050836">
    <property type="entry name" value="SDS22/Internalin_LRR"/>
</dbReference>
<dbReference type="Gene3D" id="3.80.10.10">
    <property type="entry name" value="Ribonuclease Inhibitor"/>
    <property type="match status" value="1"/>
</dbReference>
<organism evidence="3 4">
    <name type="scientific">Novymonas esmeraldas</name>
    <dbReference type="NCBI Taxonomy" id="1808958"/>
    <lineage>
        <taxon>Eukaryota</taxon>
        <taxon>Discoba</taxon>
        <taxon>Euglenozoa</taxon>
        <taxon>Kinetoplastea</taxon>
        <taxon>Metakinetoplastina</taxon>
        <taxon>Trypanosomatida</taxon>
        <taxon>Trypanosomatidae</taxon>
        <taxon>Novymonas</taxon>
    </lineage>
</organism>
<evidence type="ECO:0000313" key="4">
    <source>
        <dbReference type="Proteomes" id="UP001430356"/>
    </source>
</evidence>
<dbReference type="Proteomes" id="UP001430356">
    <property type="component" value="Unassembled WGS sequence"/>
</dbReference>
<dbReference type="PANTHER" id="PTHR46652">
    <property type="entry name" value="LEUCINE-RICH REPEAT AND IQ DOMAIN-CONTAINING PROTEIN 1-RELATED"/>
    <property type="match status" value="1"/>
</dbReference>
<keyword evidence="4" id="KW-1185">Reference proteome</keyword>
<evidence type="ECO:0000313" key="3">
    <source>
        <dbReference type="EMBL" id="KAK7199160.1"/>
    </source>
</evidence>
<dbReference type="PANTHER" id="PTHR46652:SF3">
    <property type="entry name" value="LEUCINE-RICH REPEAT-CONTAINING PROTEIN 9"/>
    <property type="match status" value="1"/>
</dbReference>
<accession>A0AAW0F1J1</accession>
<keyword evidence="1" id="KW-0433">Leucine-rich repeat</keyword>
<evidence type="ECO:0000256" key="1">
    <source>
        <dbReference type="ARBA" id="ARBA00022614"/>
    </source>
</evidence>
<dbReference type="AlphaFoldDB" id="A0AAW0F1J1"/>
<keyword evidence="2" id="KW-0677">Repeat</keyword>
<sequence>MYNAVRDIEALSRTHLPLREGMYRPIEERQKILALMEGRVLAQVLSFMKPHRHLTMCAVSPTARVCAELVQVSSTRAPCKTCLGDRLVHKLSGRMAGDYAAERLIRNSWWLVRCGLPLHLDNSNTWTVLRVTAPALVPMVRSSPLSAAGEPPELQVSDILQLEEMCIRGDSSICIANVTPSQLTRLRRLAVDDYTAEHCEYFLLQLPGLTELSTHSTHRKPVSLMEPAYAARLQRLSVHNPTMNTFSWICKCASVTHLSIIRCSFAFDVESFVQLPYLTSLDMTGSNVMDLDGLCRCLSLRHICVKGCLRLLSIAGLAGAPQLQSIDASRSGVETIGELHRCPLLTRVDFKRCVDMASLAGLAGAPQLHSIDASETGIETLGELHRCPLLSSVKFEACPNLDTLAGLAGAPRLQTIDATGIGARTLGELHRCPLLTSVDVQCCSDLDSLAGLAGAPQLLSIDASLSGIQTLGELHRCPLLTSVDVEGCKSLHSLAGLAGAPQLQSIKTSGSGVPTAD</sequence>
<dbReference type="EMBL" id="JAECZO010000226">
    <property type="protein sequence ID" value="KAK7199160.1"/>
    <property type="molecule type" value="Genomic_DNA"/>
</dbReference>
<dbReference type="InterPro" id="IPR032675">
    <property type="entry name" value="LRR_dom_sf"/>
</dbReference>
<protein>
    <submittedName>
        <fullName evidence="3">Uncharacterized protein</fullName>
    </submittedName>
</protein>
<comment type="caution">
    <text evidence="3">The sequence shown here is derived from an EMBL/GenBank/DDBJ whole genome shotgun (WGS) entry which is preliminary data.</text>
</comment>
<reference evidence="3 4" key="1">
    <citation type="journal article" date="2021" name="MBio">
        <title>A New Model Trypanosomatid, Novymonas esmeraldas: Genomic Perception of Its 'Candidatus Pandoraea novymonadis' Endosymbiont.</title>
        <authorList>
            <person name="Zakharova A."/>
            <person name="Saura A."/>
            <person name="Butenko A."/>
            <person name="Podesvova L."/>
            <person name="Warmusova S."/>
            <person name="Kostygov A.Y."/>
            <person name="Nenarokova A."/>
            <person name="Lukes J."/>
            <person name="Opperdoes F.R."/>
            <person name="Yurchenko V."/>
        </authorList>
    </citation>
    <scope>NUCLEOTIDE SEQUENCE [LARGE SCALE GENOMIC DNA]</scope>
    <source>
        <strain evidence="3 4">E262AT.01</strain>
    </source>
</reference>
<dbReference type="SUPFAM" id="SSF52058">
    <property type="entry name" value="L domain-like"/>
    <property type="match status" value="1"/>
</dbReference>
<name>A0AAW0F1J1_9TRYP</name>
<gene>
    <name evidence="3" type="ORF">NESM_000885800</name>
</gene>
<evidence type="ECO:0000256" key="2">
    <source>
        <dbReference type="ARBA" id="ARBA00022737"/>
    </source>
</evidence>
<proteinExistence type="predicted"/>